<reference evidence="3" key="1">
    <citation type="submission" date="2016-11" db="EMBL/GenBank/DDBJ databases">
        <authorList>
            <person name="Shukria A."/>
            <person name="Stevens D.C."/>
        </authorList>
    </citation>
    <scope>NUCLEOTIDE SEQUENCE [LARGE SCALE GENOMIC DNA]</scope>
    <source>
        <strain evidence="3">Cbfe23</strain>
    </source>
</reference>
<comment type="caution">
    <text evidence="2">The sequence shown here is derived from an EMBL/GenBank/DDBJ whole genome shotgun (WGS) entry which is preliminary data.</text>
</comment>
<proteinExistence type="predicted"/>
<evidence type="ECO:0008006" key="4">
    <source>
        <dbReference type="Google" id="ProtNLM"/>
    </source>
</evidence>
<reference evidence="2 3" key="2">
    <citation type="submission" date="2016-12" db="EMBL/GenBank/DDBJ databases">
        <title>Draft Genome Sequence of Cystobacter ferrugineus Strain Cbfe23.</title>
        <authorList>
            <person name="Akbar S."/>
            <person name="Dowd S.E."/>
            <person name="Stevens D.C."/>
        </authorList>
    </citation>
    <scope>NUCLEOTIDE SEQUENCE [LARGE SCALE GENOMIC DNA]</scope>
    <source>
        <strain evidence="2 3">Cbfe23</strain>
    </source>
</reference>
<evidence type="ECO:0000313" key="2">
    <source>
        <dbReference type="EMBL" id="OJH33617.1"/>
    </source>
</evidence>
<dbReference type="Proteomes" id="UP000182229">
    <property type="component" value="Unassembled WGS sequence"/>
</dbReference>
<accession>A0A1L9AUC9</accession>
<evidence type="ECO:0000256" key="1">
    <source>
        <dbReference type="SAM" id="MobiDB-lite"/>
    </source>
</evidence>
<gene>
    <name evidence="2" type="ORF">BON30_47545</name>
</gene>
<feature type="compositionally biased region" description="Basic and acidic residues" evidence="1">
    <location>
        <begin position="132"/>
        <end position="141"/>
    </location>
</feature>
<protein>
    <recommendedName>
        <fullName evidence="4">Helix-turn-helix domain-containing protein</fullName>
    </recommendedName>
</protein>
<dbReference type="EMBL" id="MPIN01000031">
    <property type="protein sequence ID" value="OJH33617.1"/>
    <property type="molecule type" value="Genomic_DNA"/>
</dbReference>
<dbReference type="AlphaFoldDB" id="A0A1L9AUC9"/>
<name>A0A1L9AUC9_9BACT</name>
<organism evidence="2 3">
    <name type="scientific">Cystobacter ferrugineus</name>
    <dbReference type="NCBI Taxonomy" id="83449"/>
    <lineage>
        <taxon>Bacteria</taxon>
        <taxon>Pseudomonadati</taxon>
        <taxon>Myxococcota</taxon>
        <taxon>Myxococcia</taxon>
        <taxon>Myxococcales</taxon>
        <taxon>Cystobacterineae</taxon>
        <taxon>Archangiaceae</taxon>
        <taxon>Cystobacter</taxon>
    </lineage>
</organism>
<sequence length="141" mass="15491">MPCVECRKAMEPEERAVEVNRHLLARLSAGSALPVLPIPAMSPVLARQQHKTSSGLLSKKEAARRLGMDRATTLAQFIASGRIKTVDVNGHQRIPVSEIERILSEGVPATEPQPSRSRRAPRTATPRPSESPGKEIRKLKF</sequence>
<keyword evidence="3" id="KW-1185">Reference proteome</keyword>
<evidence type="ECO:0000313" key="3">
    <source>
        <dbReference type="Proteomes" id="UP000182229"/>
    </source>
</evidence>
<dbReference type="RefSeq" id="WP_071905304.1">
    <property type="nucleotide sequence ID" value="NZ_MPIN01000031.1"/>
</dbReference>
<dbReference type="OrthoDB" id="9972779at2"/>
<feature type="region of interest" description="Disordered" evidence="1">
    <location>
        <begin position="103"/>
        <end position="141"/>
    </location>
</feature>